<dbReference type="Gene3D" id="3.40.50.2000">
    <property type="entry name" value="Glycogen Phosphorylase B"/>
    <property type="match status" value="2"/>
</dbReference>
<feature type="domain" description="UDP-N-acetylglucosamine 2-epimerase" evidence="2">
    <location>
        <begin position="34"/>
        <end position="359"/>
    </location>
</feature>
<evidence type="ECO:0000256" key="1">
    <source>
        <dbReference type="RuleBase" id="RU003513"/>
    </source>
</evidence>
<keyword evidence="4" id="KW-1185">Reference proteome</keyword>
<dbReference type="InterPro" id="IPR003331">
    <property type="entry name" value="UDP_GlcNAc_Epimerase_2_dom"/>
</dbReference>
<name>A0ABQ4IXL5_9ACTN</name>
<gene>
    <name evidence="3" type="ORF">Vlu01_31590</name>
</gene>
<dbReference type="EMBL" id="BOPB01000014">
    <property type="protein sequence ID" value="GIJ22535.1"/>
    <property type="molecule type" value="Genomic_DNA"/>
</dbReference>
<dbReference type="PANTHER" id="PTHR43174:SF1">
    <property type="entry name" value="UDP-N-ACETYLGLUCOSAMINE 2-EPIMERASE"/>
    <property type="match status" value="1"/>
</dbReference>
<reference evidence="3 4" key="1">
    <citation type="submission" date="2021-01" db="EMBL/GenBank/DDBJ databases">
        <title>Whole genome shotgun sequence of Verrucosispora lutea NBRC 106530.</title>
        <authorList>
            <person name="Komaki H."/>
            <person name="Tamura T."/>
        </authorList>
    </citation>
    <scope>NUCLEOTIDE SEQUENCE [LARGE SCALE GENOMIC DNA]</scope>
    <source>
        <strain evidence="3 4">NBRC 106530</strain>
    </source>
</reference>
<organism evidence="3 4">
    <name type="scientific">Micromonospora lutea</name>
    <dbReference type="NCBI Taxonomy" id="419825"/>
    <lineage>
        <taxon>Bacteria</taxon>
        <taxon>Bacillati</taxon>
        <taxon>Actinomycetota</taxon>
        <taxon>Actinomycetes</taxon>
        <taxon>Micromonosporales</taxon>
        <taxon>Micromonosporaceae</taxon>
        <taxon>Micromonospora</taxon>
    </lineage>
</organism>
<protein>
    <submittedName>
        <fullName evidence="3">UDP-N-acetyl glucosamine 2-epimerase</fullName>
    </submittedName>
</protein>
<evidence type="ECO:0000313" key="3">
    <source>
        <dbReference type="EMBL" id="GIJ22535.1"/>
    </source>
</evidence>
<sequence length="379" mass="40656">MNTDIPFQVVHVTGARPNFPKAAPVVRALDGCGVRQRLVHTGQHYDERMSDVFFRQLGLPEPDENLAVGSGSHASQTGEIMVGLERLFGASRPGLVVVYGDVNSTLAATLVATKLGIPVAHVEAGLRSFNRSMPEEINRLVTDRLAELLFATSPDALVHLGNEGIAAEKVHFVGNPMIDTLLANLHLFDASAIGRQLTLPQRYAVATLHRPANVDDPADAAELVKVMHGVADQIQLVVPLHPRGRETLANAGFFRHPGIRVIDPLGYIEFLSLVRGARAVITDSGGVQEETTVLGVPCLTLRSETERPVTISHGTNRLVTREDLVESVVRLLSTERPTAGWPVPPLWDGHAGERIAEVIARFIGAHAEGGASAGHPSAS</sequence>
<accession>A0ABQ4IXL5</accession>
<comment type="similarity">
    <text evidence="1">Belongs to the UDP-N-acetylglucosamine 2-epimerase family.</text>
</comment>
<dbReference type="RefSeq" id="WP_239095923.1">
    <property type="nucleotide sequence ID" value="NZ_BOPB01000014.1"/>
</dbReference>
<dbReference type="NCBIfam" id="TIGR00236">
    <property type="entry name" value="wecB"/>
    <property type="match status" value="1"/>
</dbReference>
<comment type="caution">
    <text evidence="3">The sequence shown here is derived from an EMBL/GenBank/DDBJ whole genome shotgun (WGS) entry which is preliminary data.</text>
</comment>
<dbReference type="Proteomes" id="UP000643165">
    <property type="component" value="Unassembled WGS sequence"/>
</dbReference>
<evidence type="ECO:0000313" key="4">
    <source>
        <dbReference type="Proteomes" id="UP000643165"/>
    </source>
</evidence>
<dbReference type="InterPro" id="IPR029767">
    <property type="entry name" value="WecB-like"/>
</dbReference>
<proteinExistence type="inferred from homology"/>
<dbReference type="CDD" id="cd03786">
    <property type="entry name" value="GTB_UDP-GlcNAc_2-Epimerase"/>
    <property type="match status" value="1"/>
</dbReference>
<dbReference type="PANTHER" id="PTHR43174">
    <property type="entry name" value="UDP-N-ACETYLGLUCOSAMINE 2-EPIMERASE"/>
    <property type="match status" value="1"/>
</dbReference>
<dbReference type="Pfam" id="PF02350">
    <property type="entry name" value="Epimerase_2"/>
    <property type="match status" value="1"/>
</dbReference>
<dbReference type="SUPFAM" id="SSF53756">
    <property type="entry name" value="UDP-Glycosyltransferase/glycogen phosphorylase"/>
    <property type="match status" value="1"/>
</dbReference>
<keyword evidence="1" id="KW-0413">Isomerase</keyword>
<evidence type="ECO:0000259" key="2">
    <source>
        <dbReference type="Pfam" id="PF02350"/>
    </source>
</evidence>